<keyword evidence="4" id="KW-1185">Reference proteome</keyword>
<dbReference type="EMBL" id="JAMFTS010000003">
    <property type="protein sequence ID" value="KAJ4781832.1"/>
    <property type="molecule type" value="Genomic_DNA"/>
</dbReference>
<feature type="region of interest" description="Disordered" evidence="2">
    <location>
        <begin position="403"/>
        <end position="558"/>
    </location>
</feature>
<dbReference type="PANTHER" id="PTHR33448">
    <property type="entry name" value="CHLOROPLAST PROTEIN HCF243-RELATED"/>
    <property type="match status" value="1"/>
</dbReference>
<evidence type="ECO:0000313" key="3">
    <source>
        <dbReference type="EMBL" id="KAJ4781832.1"/>
    </source>
</evidence>
<dbReference type="PANTHER" id="PTHR33448:SF4">
    <property type="entry name" value="CHLOROPLAST PROTEIN HCF243"/>
    <property type="match status" value="1"/>
</dbReference>
<reference evidence="3" key="1">
    <citation type="submission" date="2022-08" db="EMBL/GenBank/DDBJ databases">
        <authorList>
            <person name="Marques A."/>
        </authorList>
    </citation>
    <scope>NUCLEOTIDE SEQUENCE</scope>
    <source>
        <strain evidence="3">RhyPub2mFocal</strain>
        <tissue evidence="3">Leaves</tissue>
    </source>
</reference>
<feature type="region of interest" description="Disordered" evidence="2">
    <location>
        <begin position="329"/>
        <end position="371"/>
    </location>
</feature>
<evidence type="ECO:0000313" key="4">
    <source>
        <dbReference type="Proteomes" id="UP001140206"/>
    </source>
</evidence>
<organism evidence="3 4">
    <name type="scientific">Rhynchospora pubera</name>
    <dbReference type="NCBI Taxonomy" id="906938"/>
    <lineage>
        <taxon>Eukaryota</taxon>
        <taxon>Viridiplantae</taxon>
        <taxon>Streptophyta</taxon>
        <taxon>Embryophyta</taxon>
        <taxon>Tracheophyta</taxon>
        <taxon>Spermatophyta</taxon>
        <taxon>Magnoliopsida</taxon>
        <taxon>Liliopsida</taxon>
        <taxon>Poales</taxon>
        <taxon>Cyperaceae</taxon>
        <taxon>Cyperoideae</taxon>
        <taxon>Rhynchosporeae</taxon>
        <taxon>Rhynchospora</taxon>
    </lineage>
</organism>
<feature type="coiled-coil region" evidence="1">
    <location>
        <begin position="222"/>
        <end position="280"/>
    </location>
</feature>
<accession>A0AAV8EUS7</accession>
<feature type="region of interest" description="Disordered" evidence="2">
    <location>
        <begin position="576"/>
        <end position="620"/>
    </location>
</feature>
<proteinExistence type="predicted"/>
<feature type="compositionally biased region" description="Basic residues" evidence="2">
    <location>
        <begin position="504"/>
        <end position="513"/>
    </location>
</feature>
<evidence type="ECO:0000256" key="2">
    <source>
        <dbReference type="SAM" id="MobiDB-lite"/>
    </source>
</evidence>
<dbReference type="AlphaFoldDB" id="A0AAV8EUS7"/>
<evidence type="ECO:0000256" key="1">
    <source>
        <dbReference type="SAM" id="Coils"/>
    </source>
</evidence>
<feature type="compositionally biased region" description="Basic and acidic residues" evidence="2">
    <location>
        <begin position="579"/>
        <end position="620"/>
    </location>
</feature>
<feature type="compositionally biased region" description="Basic and acidic residues" evidence="2">
    <location>
        <begin position="463"/>
        <end position="486"/>
    </location>
</feature>
<name>A0AAV8EUS7_9POAL</name>
<gene>
    <name evidence="3" type="ORF">LUZ62_066089</name>
</gene>
<feature type="region of interest" description="Disordered" evidence="2">
    <location>
        <begin position="687"/>
        <end position="734"/>
    </location>
</feature>
<protein>
    <submittedName>
        <fullName evidence="3">Serine/Threonine-kinase pakA-like protein</fullName>
    </submittedName>
</protein>
<dbReference type="Proteomes" id="UP001140206">
    <property type="component" value="Chromosome 3"/>
</dbReference>
<sequence length="808" mass="89803">MRRKKSSSSTSSSSMETGERQSHSHRSASGGGGSELFICFTSRPSASSTSAGAEAPSLSASLSRRLKTSGSVKGAQSPMFTAVVGGRRNKGNSFETAEPSSPKVTCIGQVRVKGHKRRNKSKVAILRSRSTRVVGAEASFRRGDEMGREKECLPGGRNQGWVYQIPVSICEALKAVGSEFNCLLPCSGRSFCSSSSAKVTGEGTKAKRRGSCGAVFARWLMLQESEEAKRGQELEVEEEVEMAIDMEMERRKGELEMVVKEWEEKRIEEFEVEVAKKEEILVVGEEEEGRISVCIPPKNALLLMRCRSDPVRMAALANRLWGSPVRKVHVQEEEERDEQEEEEEEEEEDGELGSSVQNKTAVVEGEERERECEVLVSEEALCEAVSTDLEMQAEVNDQNLVFSSDLGEGEDPVESNLSSEKIGDDQCIDESEKGKECSHGEVQKEENEAISEEPSHSNIEPLDVGKKAIETEIQQKEAEEQTEQLKGKRSTSCSPMRMKEEKKGRHYKMRRQCSAKGGSSSREKEGRRHSFSSEGEPRRSSFSSMKDSRRSSFSMEGRRWSFSIEREDIIVAAQGKLSKGSDKRKGCSPDTELEKENVEADNKQEKIGSTKETEGKEIVHLKREETGKICEKEMEVKVSERKKKSGELPDCLLLMMYEPKLSMEVSRETWVRPTDFINWKSLRRQNQPKLNAASEMKEKPDTENTASGEGQKDAQKDTQAVEADNQDSLPPAVPALLPSLPPVVSATVVKGTEQNVKVELPVPAEVLYAPFVLKRCKSEPMRSSARLVADACFWKERHRPIGATGVGF</sequence>
<feature type="compositionally biased region" description="Acidic residues" evidence="2">
    <location>
        <begin position="332"/>
        <end position="351"/>
    </location>
</feature>
<feature type="compositionally biased region" description="Basic and acidic residues" evidence="2">
    <location>
        <begin position="546"/>
        <end position="558"/>
    </location>
</feature>
<keyword evidence="1" id="KW-0175">Coiled coil</keyword>
<feature type="region of interest" description="Disordered" evidence="2">
    <location>
        <begin position="1"/>
        <end position="35"/>
    </location>
</feature>
<feature type="compositionally biased region" description="Basic and acidic residues" evidence="2">
    <location>
        <begin position="430"/>
        <end position="447"/>
    </location>
</feature>
<comment type="caution">
    <text evidence="3">The sequence shown here is derived from an EMBL/GenBank/DDBJ whole genome shotgun (WGS) entry which is preliminary data.</text>
</comment>